<dbReference type="Gene3D" id="2.60.120.330">
    <property type="entry name" value="B-lactam Antibiotic, Isopenicillin N Synthase, Chain"/>
    <property type="match status" value="1"/>
</dbReference>
<name>A0A382AQN0_9ZZZZ</name>
<gene>
    <name evidence="2" type="ORF">METZ01_LOCUS156734</name>
</gene>
<evidence type="ECO:0000259" key="1">
    <source>
        <dbReference type="Pfam" id="PF05118"/>
    </source>
</evidence>
<dbReference type="InterPro" id="IPR007803">
    <property type="entry name" value="Asp/Arg/Pro-Hydrxlase"/>
</dbReference>
<feature type="domain" description="Aspartyl/asparaginy/proline hydroxylase" evidence="1">
    <location>
        <begin position="10"/>
        <end position="121"/>
    </location>
</feature>
<sequence>MGHKAGQGKFFDKGVKETDFCKTLPQLLNTPIDDFLNNAPHTLYRSRIFVAHPIGECYSHHKDPVKRLHLPIITNPESYFLSYEPDEIRHENMIADGTMYIVDTTIPHTFCNYGDSQRIHVVGSLNL</sequence>
<protein>
    <recommendedName>
        <fullName evidence="1">Aspartyl/asparaginy/proline hydroxylase domain-containing protein</fullName>
    </recommendedName>
</protein>
<dbReference type="Pfam" id="PF05118">
    <property type="entry name" value="Asp_Arg_Hydrox"/>
    <property type="match status" value="1"/>
</dbReference>
<proteinExistence type="predicted"/>
<evidence type="ECO:0000313" key="2">
    <source>
        <dbReference type="EMBL" id="SVB03880.1"/>
    </source>
</evidence>
<dbReference type="EMBL" id="UINC01026437">
    <property type="protein sequence ID" value="SVB03880.1"/>
    <property type="molecule type" value="Genomic_DNA"/>
</dbReference>
<dbReference type="InterPro" id="IPR027443">
    <property type="entry name" value="IPNS-like_sf"/>
</dbReference>
<accession>A0A382AQN0</accession>
<dbReference type="SUPFAM" id="SSF51197">
    <property type="entry name" value="Clavaminate synthase-like"/>
    <property type="match status" value="1"/>
</dbReference>
<reference evidence="2" key="1">
    <citation type="submission" date="2018-05" db="EMBL/GenBank/DDBJ databases">
        <authorList>
            <person name="Lanie J.A."/>
            <person name="Ng W.-L."/>
            <person name="Kazmierczak K.M."/>
            <person name="Andrzejewski T.M."/>
            <person name="Davidsen T.M."/>
            <person name="Wayne K.J."/>
            <person name="Tettelin H."/>
            <person name="Glass J.I."/>
            <person name="Rusch D."/>
            <person name="Podicherti R."/>
            <person name="Tsui H.-C.T."/>
            <person name="Winkler M.E."/>
        </authorList>
    </citation>
    <scope>NUCLEOTIDE SEQUENCE</scope>
</reference>
<organism evidence="2">
    <name type="scientific">marine metagenome</name>
    <dbReference type="NCBI Taxonomy" id="408172"/>
    <lineage>
        <taxon>unclassified sequences</taxon>
        <taxon>metagenomes</taxon>
        <taxon>ecological metagenomes</taxon>
    </lineage>
</organism>
<dbReference type="AlphaFoldDB" id="A0A382AQN0"/>